<accession>A0A7T8BAS8</accession>
<comment type="subcellular location">
    <subcellularLocation>
        <location evidence="1">Cell membrane</location>
        <topology evidence="1">Multi-pass membrane protein</topology>
    </subcellularLocation>
</comment>
<evidence type="ECO:0000256" key="4">
    <source>
        <dbReference type="ARBA" id="ARBA00022692"/>
    </source>
</evidence>
<evidence type="ECO:0000256" key="1">
    <source>
        <dbReference type="ARBA" id="ARBA00004651"/>
    </source>
</evidence>
<keyword evidence="6 7" id="KW-0472">Membrane</keyword>
<keyword evidence="10" id="KW-1185">Reference proteome</keyword>
<feature type="domain" description="ABC3 transporter permease C-terminal" evidence="8">
    <location>
        <begin position="300"/>
        <end position="426"/>
    </location>
</feature>
<evidence type="ECO:0000256" key="2">
    <source>
        <dbReference type="ARBA" id="ARBA00005236"/>
    </source>
</evidence>
<evidence type="ECO:0000256" key="6">
    <source>
        <dbReference type="ARBA" id="ARBA00023136"/>
    </source>
</evidence>
<sequence length="436" mass="49659">MKVLKIFQLALKYLYRYRRRYLFLAAALIFGFGIVTFITALKDGMAENVYNSAQSHYAGDIVITGDDQSSLQRAYINSAGVETILSAIEETALNPTEMVLRTHSGNKGVVFFNGEAVRLKYVIGVDWENEARFFKKLNYSFPPINDLEGDDSIILSMPVAEELGTRIGDSLILETETRTGQKNTGVFIVRAIVEDTSIFGYYKAYVSRLTLNRLLRFGDNDCSAVGLFFSDRSRVDEKKIILQNALEDKLQMGPLVSNRDELEQENNLSWSGIKYMILTIPVYLSEVSELLNAMDILTYFLYIMMLMIIFVSAMVTYRLILHERMKEVGTMRAIGFYEVDIRFLLTMETVFLGVISLAAGFILARIIIYFSGFLSFSWFPSFEIFMKEGRLSARYMPRTIFTNIIAVFCILFPAVWFPSYRASRSPLPNMLSGGMK</sequence>
<proteinExistence type="inferred from homology"/>
<evidence type="ECO:0000313" key="9">
    <source>
        <dbReference type="EMBL" id="QQO09812.1"/>
    </source>
</evidence>
<feature type="transmembrane region" description="Helical" evidence="7">
    <location>
        <begin position="21"/>
        <end position="41"/>
    </location>
</feature>
<reference evidence="9" key="1">
    <citation type="submission" date="2021-01" db="EMBL/GenBank/DDBJ databases">
        <title>Description of Breznakiella homolactica.</title>
        <authorList>
            <person name="Song Y."/>
            <person name="Brune A."/>
        </authorList>
    </citation>
    <scope>NUCLEOTIDE SEQUENCE</scope>
    <source>
        <strain evidence="9">RmG30</strain>
    </source>
</reference>
<protein>
    <submittedName>
        <fullName evidence="9">FtsX-like permease family protein</fullName>
    </submittedName>
</protein>
<feature type="transmembrane region" description="Helical" evidence="7">
    <location>
        <begin position="398"/>
        <end position="417"/>
    </location>
</feature>
<comment type="similarity">
    <text evidence="2">Belongs to the ABC-4 integral membrane protein family. LolC/E subfamily.</text>
</comment>
<keyword evidence="5 7" id="KW-1133">Transmembrane helix</keyword>
<dbReference type="KEGG" id="bhc:JFL75_02570"/>
<dbReference type="AlphaFoldDB" id="A0A7T8BAS8"/>
<dbReference type="InterPro" id="IPR003838">
    <property type="entry name" value="ABC3_permease_C"/>
</dbReference>
<evidence type="ECO:0000259" key="8">
    <source>
        <dbReference type="Pfam" id="PF02687"/>
    </source>
</evidence>
<name>A0A7T8BAS8_9SPIR</name>
<evidence type="ECO:0000256" key="3">
    <source>
        <dbReference type="ARBA" id="ARBA00022475"/>
    </source>
</evidence>
<evidence type="ECO:0000313" key="10">
    <source>
        <dbReference type="Proteomes" id="UP000595917"/>
    </source>
</evidence>
<gene>
    <name evidence="9" type="ORF">JFL75_02570</name>
</gene>
<dbReference type="GO" id="GO:0098797">
    <property type="term" value="C:plasma membrane protein complex"/>
    <property type="evidence" value="ECO:0007669"/>
    <property type="project" value="TreeGrafter"/>
</dbReference>
<dbReference type="PANTHER" id="PTHR30489:SF0">
    <property type="entry name" value="LIPOPROTEIN-RELEASING SYSTEM TRANSMEMBRANE PROTEIN LOLE"/>
    <property type="match status" value="1"/>
</dbReference>
<dbReference type="InterPro" id="IPR051447">
    <property type="entry name" value="Lipoprotein-release_system"/>
</dbReference>
<dbReference type="Proteomes" id="UP000595917">
    <property type="component" value="Chromosome"/>
</dbReference>
<dbReference type="PANTHER" id="PTHR30489">
    <property type="entry name" value="LIPOPROTEIN-RELEASING SYSTEM TRANSMEMBRANE PROTEIN LOLE"/>
    <property type="match status" value="1"/>
</dbReference>
<keyword evidence="4 7" id="KW-0812">Transmembrane</keyword>
<keyword evidence="3" id="KW-1003">Cell membrane</keyword>
<dbReference type="RefSeq" id="WP_215627115.1">
    <property type="nucleotide sequence ID" value="NZ_CP067089.2"/>
</dbReference>
<dbReference type="EMBL" id="CP067089">
    <property type="protein sequence ID" value="QQO09812.1"/>
    <property type="molecule type" value="Genomic_DNA"/>
</dbReference>
<feature type="transmembrane region" description="Helical" evidence="7">
    <location>
        <begin position="341"/>
        <end position="360"/>
    </location>
</feature>
<evidence type="ECO:0000256" key="7">
    <source>
        <dbReference type="SAM" id="Phobius"/>
    </source>
</evidence>
<dbReference type="GO" id="GO:0044874">
    <property type="term" value="P:lipoprotein localization to outer membrane"/>
    <property type="evidence" value="ECO:0007669"/>
    <property type="project" value="TreeGrafter"/>
</dbReference>
<feature type="transmembrane region" description="Helical" evidence="7">
    <location>
        <begin position="299"/>
        <end position="320"/>
    </location>
</feature>
<evidence type="ECO:0000256" key="5">
    <source>
        <dbReference type="ARBA" id="ARBA00022989"/>
    </source>
</evidence>
<organism evidence="9 10">
    <name type="scientific">Breznakiella homolactica</name>
    <dbReference type="NCBI Taxonomy" id="2798577"/>
    <lineage>
        <taxon>Bacteria</taxon>
        <taxon>Pseudomonadati</taxon>
        <taxon>Spirochaetota</taxon>
        <taxon>Spirochaetia</taxon>
        <taxon>Spirochaetales</taxon>
        <taxon>Breznakiellaceae</taxon>
        <taxon>Breznakiella</taxon>
    </lineage>
</organism>
<feature type="transmembrane region" description="Helical" evidence="7">
    <location>
        <begin position="366"/>
        <end position="386"/>
    </location>
</feature>
<dbReference type="Pfam" id="PF02687">
    <property type="entry name" value="FtsX"/>
    <property type="match status" value="1"/>
</dbReference>